<dbReference type="InterPro" id="IPR011701">
    <property type="entry name" value="MFS"/>
</dbReference>
<evidence type="ECO:0000256" key="3">
    <source>
        <dbReference type="ARBA" id="ARBA00022692"/>
    </source>
</evidence>
<organism evidence="9 10">
    <name type="scientific">Halomonas litopenaei</name>
    <dbReference type="NCBI Taxonomy" id="2109328"/>
    <lineage>
        <taxon>Bacteria</taxon>
        <taxon>Pseudomonadati</taxon>
        <taxon>Pseudomonadota</taxon>
        <taxon>Gammaproteobacteria</taxon>
        <taxon>Oceanospirillales</taxon>
        <taxon>Halomonadaceae</taxon>
        <taxon>Halomonas</taxon>
    </lineage>
</organism>
<dbReference type="InterPro" id="IPR005829">
    <property type="entry name" value="Sugar_transporter_CS"/>
</dbReference>
<feature type="compositionally biased region" description="Polar residues" evidence="6">
    <location>
        <begin position="1"/>
        <end position="10"/>
    </location>
</feature>
<dbReference type="EMBL" id="PXNS01000005">
    <property type="protein sequence ID" value="PTL94946.1"/>
    <property type="molecule type" value="Genomic_DNA"/>
</dbReference>
<comment type="subcellular location">
    <subcellularLocation>
        <location evidence="1">Membrane</location>
        <topology evidence="1">Multi-pass membrane protein</topology>
    </subcellularLocation>
</comment>
<proteinExistence type="predicted"/>
<keyword evidence="2" id="KW-0813">Transport</keyword>
<feature type="transmembrane region" description="Helical" evidence="7">
    <location>
        <begin position="486"/>
        <end position="504"/>
    </location>
</feature>
<feature type="transmembrane region" description="Helical" evidence="7">
    <location>
        <begin position="34"/>
        <end position="54"/>
    </location>
</feature>
<feature type="transmembrane region" description="Helical" evidence="7">
    <location>
        <begin position="101"/>
        <end position="120"/>
    </location>
</feature>
<sequence length="539" mass="56417">MFQARPTNTLAKAPASRGAEPSSDASSKTRAGGAWVLVSVLLGTFTVSLNNSALNLAVAELMATFDASASQVNWVITLFMISMAMTMPLTGYLADRFGRRVIYLLGLVGFIAGSGLGAVADSLDSIIIARGVQGMAAGLMMPLSLALIFAAYPPEQRGRVSGIWGFAVMIAPAIGPSVGGLLLEVSHWRALFVMNLPFALLGLVVGWRCLHREAPNRARRFDLPGFVLITLGMGAVLFSLSRIDSLAELLTPSALVPLGLGLAALAGFVVVERGMEFKAGRMQERKADPTAVQGTPAPLLSLSLFGHRAFRLSVVLACLQSIILFGCVLLVPLWMHQVLGASPLTTGLVFLATALMASLSSPIAGRMIDHHPPQWCLLAGLMLTAVSLAGLALMSSAAPAWVVGLWMGTRGIGLAGGYLPSTTVGMRALPDRDMAQASAMNNMARRLIASLGLVALSLYYDTRVSGVTATGVSAAEASAQALHETFIALAAIALLCLPLAWALGREIGRSSGRQTRQSPGRQENQASAQPASSRDGTSS</sequence>
<dbReference type="PANTHER" id="PTHR42718:SF9">
    <property type="entry name" value="MAJOR FACILITATOR SUPERFAMILY MULTIDRUG TRANSPORTER MFSC"/>
    <property type="match status" value="1"/>
</dbReference>
<feature type="transmembrane region" description="Helical" evidence="7">
    <location>
        <begin position="164"/>
        <end position="183"/>
    </location>
</feature>
<dbReference type="Pfam" id="PF07690">
    <property type="entry name" value="MFS_1"/>
    <property type="match status" value="1"/>
</dbReference>
<dbReference type="PROSITE" id="PS00216">
    <property type="entry name" value="SUGAR_TRANSPORT_1"/>
    <property type="match status" value="1"/>
</dbReference>
<evidence type="ECO:0000256" key="5">
    <source>
        <dbReference type="ARBA" id="ARBA00023136"/>
    </source>
</evidence>
<evidence type="ECO:0000313" key="9">
    <source>
        <dbReference type="EMBL" id="PTL94946.1"/>
    </source>
</evidence>
<dbReference type="Gene3D" id="1.20.1720.10">
    <property type="entry name" value="Multidrug resistance protein D"/>
    <property type="match status" value="1"/>
</dbReference>
<feature type="domain" description="Major facilitator superfamily (MFS) profile" evidence="8">
    <location>
        <begin position="36"/>
        <end position="508"/>
    </location>
</feature>
<dbReference type="PROSITE" id="PS50850">
    <property type="entry name" value="MFS"/>
    <property type="match status" value="1"/>
</dbReference>
<evidence type="ECO:0000256" key="1">
    <source>
        <dbReference type="ARBA" id="ARBA00004141"/>
    </source>
</evidence>
<dbReference type="RefSeq" id="WP_108132517.1">
    <property type="nucleotide sequence ID" value="NZ_PXNS01000005.1"/>
</dbReference>
<keyword evidence="4 7" id="KW-1133">Transmembrane helix</keyword>
<feature type="transmembrane region" description="Helical" evidence="7">
    <location>
        <begin position="222"/>
        <end position="243"/>
    </location>
</feature>
<dbReference type="Gene3D" id="1.20.1250.20">
    <property type="entry name" value="MFS general substrate transporter like domains"/>
    <property type="match status" value="1"/>
</dbReference>
<accession>A0ABX5IYN8</accession>
<reference evidence="9 10" key="1">
    <citation type="submission" date="2018-03" db="EMBL/GenBank/DDBJ databases">
        <authorList>
            <person name="Zhou J."/>
            <person name="Li X."/>
            <person name="Xue M."/>
            <person name="Yin J."/>
        </authorList>
    </citation>
    <scope>NUCLEOTIDE SEQUENCE [LARGE SCALE GENOMIC DNA]</scope>
    <source>
        <strain evidence="9 10">SYSU ZJ2214</strain>
    </source>
</reference>
<evidence type="ECO:0000259" key="8">
    <source>
        <dbReference type="PROSITE" id="PS50850"/>
    </source>
</evidence>
<dbReference type="SUPFAM" id="SSF103473">
    <property type="entry name" value="MFS general substrate transporter"/>
    <property type="match status" value="1"/>
</dbReference>
<evidence type="ECO:0000256" key="4">
    <source>
        <dbReference type="ARBA" id="ARBA00022989"/>
    </source>
</evidence>
<protein>
    <submittedName>
        <fullName evidence="9">MFS transporter</fullName>
    </submittedName>
</protein>
<keyword evidence="3 7" id="KW-0812">Transmembrane</keyword>
<feature type="transmembrane region" description="Helical" evidence="7">
    <location>
        <begin position="341"/>
        <end position="363"/>
    </location>
</feature>
<evidence type="ECO:0000256" key="2">
    <source>
        <dbReference type="ARBA" id="ARBA00022448"/>
    </source>
</evidence>
<evidence type="ECO:0000256" key="6">
    <source>
        <dbReference type="SAM" id="MobiDB-lite"/>
    </source>
</evidence>
<name>A0ABX5IYN8_9GAMM</name>
<evidence type="ECO:0000313" key="10">
    <source>
        <dbReference type="Proteomes" id="UP000241895"/>
    </source>
</evidence>
<comment type="caution">
    <text evidence="9">The sequence shown here is derived from an EMBL/GenBank/DDBJ whole genome shotgun (WGS) entry which is preliminary data.</text>
</comment>
<feature type="transmembrane region" description="Helical" evidence="7">
    <location>
        <begin position="400"/>
        <end position="422"/>
    </location>
</feature>
<feature type="region of interest" description="Disordered" evidence="6">
    <location>
        <begin position="510"/>
        <end position="539"/>
    </location>
</feature>
<evidence type="ECO:0000256" key="7">
    <source>
        <dbReference type="SAM" id="Phobius"/>
    </source>
</evidence>
<feature type="transmembrane region" description="Helical" evidence="7">
    <location>
        <begin position="249"/>
        <end position="271"/>
    </location>
</feature>
<feature type="transmembrane region" description="Helical" evidence="7">
    <location>
        <begin position="375"/>
        <end position="394"/>
    </location>
</feature>
<feature type="transmembrane region" description="Helical" evidence="7">
    <location>
        <begin position="132"/>
        <end position="152"/>
    </location>
</feature>
<feature type="transmembrane region" description="Helical" evidence="7">
    <location>
        <begin position="189"/>
        <end position="210"/>
    </location>
</feature>
<keyword evidence="10" id="KW-1185">Reference proteome</keyword>
<feature type="region of interest" description="Disordered" evidence="6">
    <location>
        <begin position="1"/>
        <end position="28"/>
    </location>
</feature>
<dbReference type="InterPro" id="IPR036259">
    <property type="entry name" value="MFS_trans_sf"/>
</dbReference>
<keyword evidence="5 7" id="KW-0472">Membrane</keyword>
<feature type="compositionally biased region" description="Polar residues" evidence="6">
    <location>
        <begin position="511"/>
        <end position="539"/>
    </location>
</feature>
<gene>
    <name evidence="9" type="ORF">C6W88_11425</name>
</gene>
<dbReference type="Proteomes" id="UP000241895">
    <property type="component" value="Unassembled WGS sequence"/>
</dbReference>
<dbReference type="PANTHER" id="PTHR42718">
    <property type="entry name" value="MAJOR FACILITATOR SUPERFAMILY MULTIDRUG TRANSPORTER MFSC"/>
    <property type="match status" value="1"/>
</dbReference>
<feature type="transmembrane region" description="Helical" evidence="7">
    <location>
        <begin position="74"/>
        <end position="94"/>
    </location>
</feature>
<dbReference type="InterPro" id="IPR020846">
    <property type="entry name" value="MFS_dom"/>
</dbReference>
<feature type="transmembrane region" description="Helical" evidence="7">
    <location>
        <begin position="312"/>
        <end position="335"/>
    </location>
</feature>